<dbReference type="InterPro" id="IPR049049">
    <property type="entry name" value="Beta-AFase-like_GH127_C"/>
</dbReference>
<keyword evidence="6" id="KW-1185">Reference proteome</keyword>
<keyword evidence="4" id="KW-0378">Hydrolase</keyword>
<feature type="domain" description="Non-reducing end beta-L-arabinofuranosidase-like GH127 C-terminal" evidence="2">
    <location>
        <begin position="518"/>
        <end position="625"/>
    </location>
</feature>
<dbReference type="GO" id="GO:0016787">
    <property type="term" value="F:hydrolase activity"/>
    <property type="evidence" value="ECO:0007669"/>
    <property type="project" value="UniProtKB-KW"/>
</dbReference>
<feature type="domain" description="Non-reducing end beta-L-arabinofuranosidase-like GH127 catalytic" evidence="1">
    <location>
        <begin position="10"/>
        <end position="423"/>
    </location>
</feature>
<dbReference type="eggNOG" id="COG3533">
    <property type="taxonomic scope" value="Bacteria"/>
</dbReference>
<dbReference type="Proteomes" id="UP000003490">
    <property type="component" value="Unassembled WGS sequence"/>
</dbReference>
<dbReference type="InterPro" id="IPR012878">
    <property type="entry name" value="Beta-AFase-like_GH127_cat"/>
</dbReference>
<evidence type="ECO:0000313" key="4">
    <source>
        <dbReference type="EMBL" id="PEQ24250.1"/>
    </source>
</evidence>
<proteinExistence type="predicted"/>
<dbReference type="GO" id="GO:0005975">
    <property type="term" value="P:carbohydrate metabolic process"/>
    <property type="evidence" value="ECO:0007669"/>
    <property type="project" value="InterPro"/>
</dbReference>
<dbReference type="Pfam" id="PF07944">
    <property type="entry name" value="Beta-AFase-like_GH127_cat"/>
    <property type="match status" value="1"/>
</dbReference>
<gene>
    <name evidence="4" type="ORF">CH238_10250</name>
    <name evidence="3" type="ORF">CLOLEP_02120</name>
</gene>
<evidence type="ECO:0000313" key="6">
    <source>
        <dbReference type="Proteomes" id="UP000220611"/>
    </source>
</evidence>
<dbReference type="HOGENOM" id="CLU_013148_1_0_9"/>
<reference evidence="4 6" key="3">
    <citation type="submission" date="2017-07" db="EMBL/GenBank/DDBJ databases">
        <title>Prevalence of linear plasmids in Cutibacterium (Propionibacterium) acnes isolates obtained from prostatic tissue.</title>
        <authorList>
            <person name="Davidsson S."/>
            <person name="Carlsson J."/>
            <person name="Molling P."/>
            <person name="Andren O."/>
            <person name="Andersson S.-O."/>
            <person name="Brzuszkiewicz E."/>
            <person name="Poehlein A."/>
            <person name="Al-Zeer M."/>
            <person name="Brinkmann V."/>
            <person name="Scavenius C."/>
            <person name="Nazipi S."/>
            <person name="Soderquist B."/>
            <person name="Bruggemann H."/>
        </authorList>
    </citation>
    <scope>NUCLEOTIDE SEQUENCE [LARGE SCALE GENOMIC DNA]</scope>
    <source>
        <strain evidence="4 6">DSM 753</strain>
    </source>
</reference>
<dbReference type="Proteomes" id="UP000220611">
    <property type="component" value="Unassembled WGS sequence"/>
</dbReference>
<comment type="caution">
    <text evidence="3">The sequence shown here is derived from an EMBL/GenBank/DDBJ whole genome shotgun (WGS) entry which is preliminary data.</text>
</comment>
<dbReference type="InterPro" id="IPR008928">
    <property type="entry name" value="6-hairpin_glycosidase_sf"/>
</dbReference>
<dbReference type="AlphaFoldDB" id="A7VU74"/>
<protein>
    <submittedName>
        <fullName evidence="4">Glycoside hydrolase family 127 protein</fullName>
    </submittedName>
</protein>
<dbReference type="PANTHER" id="PTHR43465">
    <property type="entry name" value="DUF1680 DOMAIN PROTEIN (AFU_ORTHOLOGUE AFUA_1G08910)"/>
    <property type="match status" value="1"/>
</dbReference>
<evidence type="ECO:0000259" key="1">
    <source>
        <dbReference type="Pfam" id="PF07944"/>
    </source>
</evidence>
<dbReference type="InterPro" id="IPR049174">
    <property type="entry name" value="Beta-AFase-like"/>
</dbReference>
<sequence>MLASIPLKDIQIQDRFWKERLDLVRKEIIPYQWEAMNDRVPNAEPSHCIENYRIAAGQAQGSFYGEVFQDSDLAKWLEAVAYVLSFQPDPKLEKLADEAIELVCAAQQSDGYLNTFFTIKEPDQRWRNLREGHELYCAGHMMEAAVAYFEATGKRRLLDAMMRFADLICNTFGPEEGKIHAYPGHEEVELALFRMYRATGVRRYLELSAYFINCRGTGENYFRKENDRPGYLPIWGSMDTNSDMSYYQAHQPVREQKQAAGHAVRAMYLYSAMADLAGELKDEGLLNACKTLWNNVTERQMYVTGGVGASGILERFTTDYDLSNEMAYAESCASIGLMLFGLRMNRVTRQAQYFDPVERALYNTVLASVALDGKSFFYVNPLEVWPKACMPYTSKEHVKPVRQPWFSCACCPPNVARTFASLGQYIWAQDSQRVYLNLFISSTVKAKNGAILKLETEFPMGNVLKITSDQVLELAVRIPGYGKNFRANVSYRKENGYGVFELEAGKELEIQFDAPACFIRANPEVRACSGKVCIQRGPVVYCLEEIDNGSNLSALSVDTAVSPGERESDIPGGLMITASGKRRRPWADDKLYGEIPSQYEETVLQAVPYAFWGNREKGEMTVWIRES</sequence>
<dbReference type="Pfam" id="PF20737">
    <property type="entry name" value="Glyco_hydro127C"/>
    <property type="match status" value="1"/>
</dbReference>
<evidence type="ECO:0000313" key="5">
    <source>
        <dbReference type="Proteomes" id="UP000003490"/>
    </source>
</evidence>
<dbReference type="OrthoDB" id="9757939at2"/>
<evidence type="ECO:0000313" key="3">
    <source>
        <dbReference type="EMBL" id="EDO60524.1"/>
    </source>
</evidence>
<dbReference type="PANTHER" id="PTHR43465:SF2">
    <property type="entry name" value="DUF1680 DOMAIN PROTEIN (AFU_ORTHOLOGUE AFUA_1G08910)"/>
    <property type="match status" value="1"/>
</dbReference>
<dbReference type="SUPFAM" id="SSF48208">
    <property type="entry name" value="Six-hairpin glycosidases"/>
    <property type="match status" value="1"/>
</dbReference>
<dbReference type="EMBL" id="NOXF01000007">
    <property type="protein sequence ID" value="PEQ24250.1"/>
    <property type="molecule type" value="Genomic_DNA"/>
</dbReference>
<organism evidence="3 5">
    <name type="scientific">[Clostridium] leptum DSM 753</name>
    <dbReference type="NCBI Taxonomy" id="428125"/>
    <lineage>
        <taxon>Bacteria</taxon>
        <taxon>Bacillati</taxon>
        <taxon>Bacillota</taxon>
        <taxon>Clostridia</taxon>
        <taxon>Eubacteriales</taxon>
        <taxon>Oscillospiraceae</taxon>
        <taxon>Oscillospiraceae incertae sedis</taxon>
    </lineage>
</organism>
<reference evidence="3 5" key="2">
    <citation type="submission" date="2007-08" db="EMBL/GenBank/DDBJ databases">
        <authorList>
            <person name="Fulton L."/>
            <person name="Clifton S."/>
            <person name="Fulton B."/>
            <person name="Xu J."/>
            <person name="Minx P."/>
            <person name="Pepin K.H."/>
            <person name="Johnson M."/>
            <person name="Thiruvilangam P."/>
            <person name="Bhonagiri V."/>
            <person name="Nash W.E."/>
            <person name="Wang C."/>
            <person name="Mardis E.R."/>
            <person name="Wilson R.K."/>
        </authorList>
    </citation>
    <scope>NUCLEOTIDE SEQUENCE [LARGE SCALE GENOMIC DNA]</scope>
    <source>
        <strain evidence="3 5">DSM 753</strain>
    </source>
</reference>
<accession>A7VU74</accession>
<name>A7VU74_9FIRM</name>
<evidence type="ECO:0000259" key="2">
    <source>
        <dbReference type="Pfam" id="PF20737"/>
    </source>
</evidence>
<reference evidence="3 5" key="1">
    <citation type="submission" date="2007-08" db="EMBL/GenBank/DDBJ databases">
        <title>Draft genome sequence of Clostridium leptum (DSM 753).</title>
        <authorList>
            <person name="Sudarsanam P."/>
            <person name="Ley R."/>
            <person name="Guruge J."/>
            <person name="Turnbaugh P.J."/>
            <person name="Mahowald M."/>
            <person name="Liep D."/>
            <person name="Gordon J."/>
        </authorList>
    </citation>
    <scope>NUCLEOTIDE SEQUENCE [LARGE SCALE GENOMIC DNA]</scope>
    <source>
        <strain evidence="3 5">DSM 753</strain>
    </source>
</reference>
<dbReference type="EMBL" id="ABCB02000019">
    <property type="protein sequence ID" value="EDO60524.1"/>
    <property type="molecule type" value="Genomic_DNA"/>
</dbReference>